<dbReference type="SUPFAM" id="SSF52833">
    <property type="entry name" value="Thioredoxin-like"/>
    <property type="match status" value="1"/>
</dbReference>
<name>A0AAN9GKW3_9CAEN</name>
<dbReference type="InterPro" id="IPR013766">
    <property type="entry name" value="Thioredoxin_domain"/>
</dbReference>
<organism evidence="4 5">
    <name type="scientific">Littorina saxatilis</name>
    <dbReference type="NCBI Taxonomy" id="31220"/>
    <lineage>
        <taxon>Eukaryota</taxon>
        <taxon>Metazoa</taxon>
        <taxon>Spiralia</taxon>
        <taxon>Lophotrochozoa</taxon>
        <taxon>Mollusca</taxon>
        <taxon>Gastropoda</taxon>
        <taxon>Caenogastropoda</taxon>
        <taxon>Littorinimorpha</taxon>
        <taxon>Littorinoidea</taxon>
        <taxon>Littorinidae</taxon>
        <taxon>Littorina</taxon>
    </lineage>
</organism>
<evidence type="ECO:0000313" key="5">
    <source>
        <dbReference type="Proteomes" id="UP001374579"/>
    </source>
</evidence>
<gene>
    <name evidence="4" type="ORF">V1264_014334</name>
</gene>
<evidence type="ECO:0000259" key="3">
    <source>
        <dbReference type="PROSITE" id="PS51352"/>
    </source>
</evidence>
<protein>
    <recommendedName>
        <fullName evidence="3">Thioredoxin domain-containing protein</fullName>
    </recommendedName>
</protein>
<dbReference type="Pfam" id="PF13905">
    <property type="entry name" value="Thioredoxin_8"/>
    <property type="match status" value="1"/>
</dbReference>
<sequence length="568" mass="61490">MAGADDFLALQADFEEVLASKESKDSRRDCILQHFSKLDKNKSFRIPDFDKDLDWLNVSAPLQFSHDGSLQGKVVVLDFFTYCCVNCLHVLPDLHRLEQRHSLQDGLVIIGVHSAKFLNEKVTANILSAVLRYDITHPVVNDSETSLWQKLSIMCWPTFVIVAPHGQVLYYIVGEGHSDVLFEFVELALEHYRSQGQISPHTLLPLSLEKDQQVEAPLSFPGKVHVGPGPDQLVVSDTGHHRLLVLDRVTGVVQTIIGGKEKGFQDGSLQDARFNSPQGVTSHGNLLFVADTENHALRQVDLSSGQVTTLAGTGAQGEDKQGGNPGPQQPLSSPWDVATGVSPGGEEVDVVFIAIAGTHQIWAYFLKDVTWWKSKPFKAGSCARIAGSGNEENRNNSYPDKASFAQPSGLAVSPREELDSLFIADSESSTVRALSLKDGSVKGLVGGDRDPKNLFAYGDEDGSGIEARLQHSLGVALLSPSGPLLVADSYNHKIKSVDIKTKQCTTVLGTGAPGHVAGGDSSSVQLNEPGGLCVDTQGQLVYIADTNNHSIRVLDWNTKTVSQVCIIF</sequence>
<keyword evidence="1" id="KW-0677">Repeat</keyword>
<dbReference type="AlphaFoldDB" id="A0AAN9GKW3"/>
<dbReference type="CDD" id="cd14951">
    <property type="entry name" value="NHL-2_like"/>
    <property type="match status" value="1"/>
</dbReference>
<dbReference type="Proteomes" id="UP001374579">
    <property type="component" value="Unassembled WGS sequence"/>
</dbReference>
<dbReference type="PANTHER" id="PTHR46388:SF2">
    <property type="entry name" value="NHL REPEAT-CONTAINING PROTEIN 2"/>
    <property type="match status" value="1"/>
</dbReference>
<evidence type="ECO:0000313" key="4">
    <source>
        <dbReference type="EMBL" id="KAK7110465.1"/>
    </source>
</evidence>
<dbReference type="Gene3D" id="2.120.10.30">
    <property type="entry name" value="TolB, C-terminal domain"/>
    <property type="match status" value="2"/>
</dbReference>
<feature type="domain" description="Thioredoxin" evidence="3">
    <location>
        <begin position="35"/>
        <end position="190"/>
    </location>
</feature>
<accession>A0AAN9GKW3</accession>
<dbReference type="PANTHER" id="PTHR46388">
    <property type="entry name" value="NHL REPEAT-CONTAINING PROTEIN 2"/>
    <property type="match status" value="1"/>
</dbReference>
<dbReference type="Gene3D" id="3.40.30.10">
    <property type="entry name" value="Glutaredoxin"/>
    <property type="match status" value="1"/>
</dbReference>
<dbReference type="PROSITE" id="PS51352">
    <property type="entry name" value="THIOREDOXIN_2"/>
    <property type="match status" value="1"/>
</dbReference>
<dbReference type="InterPro" id="IPR001258">
    <property type="entry name" value="NHL_repeat"/>
</dbReference>
<evidence type="ECO:0000256" key="1">
    <source>
        <dbReference type="ARBA" id="ARBA00022737"/>
    </source>
</evidence>
<dbReference type="InterPro" id="IPR011042">
    <property type="entry name" value="6-blade_b-propeller_TolB-like"/>
</dbReference>
<keyword evidence="5" id="KW-1185">Reference proteome</keyword>
<dbReference type="InterPro" id="IPR045302">
    <property type="entry name" value="NHL2_NHL_rpt_dom"/>
</dbReference>
<feature type="region of interest" description="Disordered" evidence="2">
    <location>
        <begin position="307"/>
        <end position="340"/>
    </location>
</feature>
<dbReference type="EMBL" id="JBAMIC010000003">
    <property type="protein sequence ID" value="KAK7110465.1"/>
    <property type="molecule type" value="Genomic_DNA"/>
</dbReference>
<dbReference type="InterPro" id="IPR036249">
    <property type="entry name" value="Thioredoxin-like_sf"/>
</dbReference>
<dbReference type="SUPFAM" id="SSF101898">
    <property type="entry name" value="NHL repeat"/>
    <property type="match status" value="1"/>
</dbReference>
<reference evidence="4 5" key="1">
    <citation type="submission" date="2024-02" db="EMBL/GenBank/DDBJ databases">
        <title>Chromosome-scale genome assembly of the rough periwinkle Littorina saxatilis.</title>
        <authorList>
            <person name="De Jode A."/>
            <person name="Faria R."/>
            <person name="Formenti G."/>
            <person name="Sims Y."/>
            <person name="Smith T.P."/>
            <person name="Tracey A."/>
            <person name="Wood J.M.D."/>
            <person name="Zagrodzka Z.B."/>
            <person name="Johannesson K."/>
            <person name="Butlin R.K."/>
            <person name="Leder E.H."/>
        </authorList>
    </citation>
    <scope>NUCLEOTIDE SEQUENCE [LARGE SCALE GENOMIC DNA]</scope>
    <source>
        <strain evidence="4">Snail1</strain>
        <tissue evidence="4">Muscle</tissue>
    </source>
</reference>
<proteinExistence type="predicted"/>
<comment type="caution">
    <text evidence="4">The sequence shown here is derived from an EMBL/GenBank/DDBJ whole genome shotgun (WGS) entry which is preliminary data.</text>
</comment>
<dbReference type="InterPro" id="IPR012336">
    <property type="entry name" value="Thioredoxin-like_fold"/>
</dbReference>
<evidence type="ECO:0000256" key="2">
    <source>
        <dbReference type="SAM" id="MobiDB-lite"/>
    </source>
</evidence>
<dbReference type="Pfam" id="PF01436">
    <property type="entry name" value="NHL"/>
    <property type="match status" value="1"/>
</dbReference>